<dbReference type="InterPro" id="IPR025935">
    <property type="entry name" value="AbiH"/>
</dbReference>
<dbReference type="Pfam" id="PF14253">
    <property type="entry name" value="AbiH"/>
    <property type="match status" value="1"/>
</dbReference>
<keyword evidence="2" id="KW-1185">Reference proteome</keyword>
<evidence type="ECO:0000313" key="2">
    <source>
        <dbReference type="Proteomes" id="UP000050909"/>
    </source>
</evidence>
<accession>A0A0R1GSQ4</accession>
<evidence type="ECO:0000313" key="1">
    <source>
        <dbReference type="EMBL" id="KRK37101.1"/>
    </source>
</evidence>
<organism evidence="1 2">
    <name type="scientific">Amylolactobacillus amylotrophicus DSM 20534</name>
    <dbReference type="NCBI Taxonomy" id="1423722"/>
    <lineage>
        <taxon>Bacteria</taxon>
        <taxon>Bacillati</taxon>
        <taxon>Bacillota</taxon>
        <taxon>Bacilli</taxon>
        <taxon>Lactobacillales</taxon>
        <taxon>Lactobacillaceae</taxon>
        <taxon>Amylolactobacillus</taxon>
    </lineage>
</organism>
<dbReference type="PATRIC" id="fig|1423722.3.peg.1468"/>
<comment type="caution">
    <text evidence="1">The sequence shown here is derived from an EMBL/GenBank/DDBJ whole genome shotgun (WGS) entry which is preliminary data.</text>
</comment>
<proteinExistence type="predicted"/>
<reference evidence="1 2" key="1">
    <citation type="journal article" date="2015" name="Genome Announc.">
        <title>Expanding the biotechnology potential of lactobacilli through comparative genomics of 213 strains and associated genera.</title>
        <authorList>
            <person name="Sun Z."/>
            <person name="Harris H.M."/>
            <person name="McCann A."/>
            <person name="Guo C."/>
            <person name="Argimon S."/>
            <person name="Zhang W."/>
            <person name="Yang X."/>
            <person name="Jeffery I.B."/>
            <person name="Cooney J.C."/>
            <person name="Kagawa T.F."/>
            <person name="Liu W."/>
            <person name="Song Y."/>
            <person name="Salvetti E."/>
            <person name="Wrobel A."/>
            <person name="Rasinkangas P."/>
            <person name="Parkhill J."/>
            <person name="Rea M.C."/>
            <person name="O'Sullivan O."/>
            <person name="Ritari J."/>
            <person name="Douillard F.P."/>
            <person name="Paul Ross R."/>
            <person name="Yang R."/>
            <person name="Briner A.E."/>
            <person name="Felis G.E."/>
            <person name="de Vos W.M."/>
            <person name="Barrangou R."/>
            <person name="Klaenhammer T.R."/>
            <person name="Caufield P.W."/>
            <person name="Cui Y."/>
            <person name="Zhang H."/>
            <person name="O'Toole P.W."/>
        </authorList>
    </citation>
    <scope>NUCLEOTIDE SEQUENCE [LARGE SCALE GENOMIC DNA]</scope>
    <source>
        <strain evidence="1 2">DSM 20534</strain>
    </source>
</reference>
<sequence>MNSGAYGTGDLGLSEKNGIILEKHVQRLNYLFQIIDKKFEDYLSVEYDKQAAKFKIDSNVKNVLDTADIVLNFNYTNTLQDVYGIESSKEIHVHGDFTASMILGHSNYYDGEGAKNFGVHFTDLYEDVSIKISVNELNEEGIYRFYQKYTFYDFDRAADVYIKMLKRKLID</sequence>
<dbReference type="Proteomes" id="UP000050909">
    <property type="component" value="Unassembled WGS sequence"/>
</dbReference>
<name>A0A0R1GSQ4_9LACO</name>
<dbReference type="RefSeq" id="WP_056945781.1">
    <property type="nucleotide sequence ID" value="NZ_AZCV01000007.1"/>
</dbReference>
<dbReference type="AlphaFoldDB" id="A0A0R1GSQ4"/>
<gene>
    <name evidence="1" type="ORF">FC62_GL001441</name>
</gene>
<protein>
    <submittedName>
        <fullName evidence="1">Uncharacterized protein</fullName>
    </submittedName>
</protein>
<dbReference type="EMBL" id="AZCV01000007">
    <property type="protein sequence ID" value="KRK37101.1"/>
    <property type="molecule type" value="Genomic_DNA"/>
</dbReference>